<comment type="caution">
    <text evidence="2">The sequence shown here is derived from an EMBL/GenBank/DDBJ whole genome shotgun (WGS) entry which is preliminary data.</text>
</comment>
<protein>
    <submittedName>
        <fullName evidence="2">Uncharacterized protein</fullName>
    </submittedName>
</protein>
<proteinExistence type="predicted"/>
<feature type="compositionally biased region" description="Low complexity" evidence="1">
    <location>
        <begin position="21"/>
        <end position="36"/>
    </location>
</feature>
<organism evidence="2 3">
    <name type="scientific">Favolaschia claudopus</name>
    <dbReference type="NCBI Taxonomy" id="2862362"/>
    <lineage>
        <taxon>Eukaryota</taxon>
        <taxon>Fungi</taxon>
        <taxon>Dikarya</taxon>
        <taxon>Basidiomycota</taxon>
        <taxon>Agaricomycotina</taxon>
        <taxon>Agaricomycetes</taxon>
        <taxon>Agaricomycetidae</taxon>
        <taxon>Agaricales</taxon>
        <taxon>Marasmiineae</taxon>
        <taxon>Mycenaceae</taxon>
        <taxon>Favolaschia</taxon>
    </lineage>
</organism>
<gene>
    <name evidence="2" type="ORF">R3P38DRAFT_3173296</name>
</gene>
<evidence type="ECO:0000313" key="2">
    <source>
        <dbReference type="EMBL" id="KAK7050190.1"/>
    </source>
</evidence>
<dbReference type="EMBL" id="JAWWNJ010000008">
    <property type="protein sequence ID" value="KAK7050190.1"/>
    <property type="molecule type" value="Genomic_DNA"/>
</dbReference>
<dbReference type="Proteomes" id="UP001362999">
    <property type="component" value="Unassembled WGS sequence"/>
</dbReference>
<name>A0AAW0DEG1_9AGAR</name>
<feature type="compositionally biased region" description="Basic residues" evidence="1">
    <location>
        <begin position="1"/>
        <end position="14"/>
    </location>
</feature>
<reference evidence="2 3" key="1">
    <citation type="journal article" date="2024" name="J Genomics">
        <title>Draft genome sequencing and assembly of Favolaschia claudopus CIRM-BRFM 2984 isolated from oak limbs.</title>
        <authorList>
            <person name="Navarro D."/>
            <person name="Drula E."/>
            <person name="Chaduli D."/>
            <person name="Cazenave R."/>
            <person name="Ahrendt S."/>
            <person name="Wang J."/>
            <person name="Lipzen A."/>
            <person name="Daum C."/>
            <person name="Barry K."/>
            <person name="Grigoriev I.V."/>
            <person name="Favel A."/>
            <person name="Rosso M.N."/>
            <person name="Martin F."/>
        </authorList>
    </citation>
    <scope>NUCLEOTIDE SEQUENCE [LARGE SCALE GENOMIC DNA]</scope>
    <source>
        <strain evidence="2 3">CIRM-BRFM 2984</strain>
    </source>
</reference>
<sequence>MSSKKRNRKSKKTKSSCNDGSSSRPPQSPSSVSLSLPPAKRIRHEADLVTPLASQSQHVVGSGVSDINRAFLTVLQIYDLMESILEFNNFRDIWTLTQTSRALRYMARAVYRTRIDRQIGMFLHAPALNSLQLDDLMNRFWDLMTLSHSVVHGSLLLYVERCAQVGKGWLPPNLNIAVPCGALIPWIRFLYDLAGGKFLSYRQLEVNRFVGVHVACRWEIEIVPEKFIILTQSQGPNVVEAVIASPHTANMQLLTREVLVMFYPQKALDDSALDGWYPPTIQASRDLERRGIRKSIDNSSWLSPCRWSCPVLWRHVSQEKGVLIFCLEDDSSELDPVIVACKLKWRLGDTCYNSECKNYATHYYPFAQTPPHYALKSIVPGE</sequence>
<accession>A0AAW0DEG1</accession>
<keyword evidence="3" id="KW-1185">Reference proteome</keyword>
<evidence type="ECO:0000313" key="3">
    <source>
        <dbReference type="Proteomes" id="UP001362999"/>
    </source>
</evidence>
<feature type="region of interest" description="Disordered" evidence="1">
    <location>
        <begin position="1"/>
        <end position="36"/>
    </location>
</feature>
<dbReference type="AlphaFoldDB" id="A0AAW0DEG1"/>
<evidence type="ECO:0000256" key="1">
    <source>
        <dbReference type="SAM" id="MobiDB-lite"/>
    </source>
</evidence>